<feature type="binding site" evidence="3">
    <location>
        <position position="231"/>
    </location>
    <ligand>
        <name>a divalent metal cation</name>
        <dbReference type="ChEBI" id="CHEBI:60240"/>
        <label>2</label>
    </ligand>
</feature>
<feature type="binding site" evidence="3">
    <location>
        <position position="283"/>
    </location>
    <ligand>
        <name>a divalent metal cation</name>
        <dbReference type="ChEBI" id="CHEBI:60240"/>
        <label>1</label>
    </ligand>
</feature>
<dbReference type="GO" id="GO:0004536">
    <property type="term" value="F:DNA nuclease activity"/>
    <property type="evidence" value="ECO:0007669"/>
    <property type="project" value="InterPro"/>
</dbReference>
<dbReference type="GO" id="GO:0046872">
    <property type="term" value="F:metal ion binding"/>
    <property type="evidence" value="ECO:0007669"/>
    <property type="project" value="UniProtKB-KW"/>
</dbReference>
<dbReference type="InterPro" id="IPR032466">
    <property type="entry name" value="Metal_Hydrolase"/>
</dbReference>
<dbReference type="PANTHER" id="PTHR46363">
    <property type="entry name" value="DEOXYRIBONUCLEASE TATDN2-RELATED"/>
    <property type="match status" value="1"/>
</dbReference>
<evidence type="ECO:0000256" key="3">
    <source>
        <dbReference type="PIRSR" id="PIRSR005902-1"/>
    </source>
</evidence>
<protein>
    <submittedName>
        <fullName evidence="5">Uncharacterized protein</fullName>
    </submittedName>
</protein>
<dbReference type="EMBL" id="JAVFKY010000001">
    <property type="protein sequence ID" value="KAK5583094.1"/>
    <property type="molecule type" value="Genomic_DNA"/>
</dbReference>
<dbReference type="Proteomes" id="UP001344447">
    <property type="component" value="Unassembled WGS sequence"/>
</dbReference>
<feature type="binding site" evidence="3">
    <location>
        <position position="170"/>
    </location>
    <ligand>
        <name>a divalent metal cation</name>
        <dbReference type="ChEBI" id="CHEBI:60240"/>
        <label>1</label>
    </ligand>
</feature>
<dbReference type="Pfam" id="PF01026">
    <property type="entry name" value="TatD_DNase"/>
    <property type="match status" value="1"/>
</dbReference>
<feature type="binding site" evidence="3">
    <location>
        <position position="78"/>
    </location>
    <ligand>
        <name>a divalent metal cation</name>
        <dbReference type="ChEBI" id="CHEBI:60240"/>
        <label>1</label>
    </ligand>
</feature>
<evidence type="ECO:0000256" key="1">
    <source>
        <dbReference type="ARBA" id="ARBA00022723"/>
    </source>
</evidence>
<dbReference type="PIRSF" id="PIRSF005902">
    <property type="entry name" value="DNase_TatD"/>
    <property type="match status" value="1"/>
</dbReference>
<name>A0AAN7U019_9MYCE</name>
<dbReference type="SUPFAM" id="SSF51556">
    <property type="entry name" value="Metallo-dependent hydrolases"/>
    <property type="match status" value="1"/>
</dbReference>
<dbReference type="AlphaFoldDB" id="A0AAN7U019"/>
<dbReference type="InterPro" id="IPR001130">
    <property type="entry name" value="TatD-like"/>
</dbReference>
<comment type="caution">
    <text evidence="5">The sequence shown here is derived from an EMBL/GenBank/DDBJ whole genome shotgun (WGS) entry which is preliminary data.</text>
</comment>
<accession>A0AAN7U019</accession>
<dbReference type="PROSITE" id="PS01137">
    <property type="entry name" value="TATD_1"/>
    <property type="match status" value="1"/>
</dbReference>
<dbReference type="Gene3D" id="3.20.20.140">
    <property type="entry name" value="Metal-dependent hydrolases"/>
    <property type="match status" value="1"/>
</dbReference>
<evidence type="ECO:0000256" key="4">
    <source>
        <dbReference type="SAM" id="MobiDB-lite"/>
    </source>
</evidence>
<feature type="region of interest" description="Disordered" evidence="4">
    <location>
        <begin position="1"/>
        <end position="63"/>
    </location>
</feature>
<evidence type="ECO:0000256" key="2">
    <source>
        <dbReference type="ARBA" id="ARBA00022801"/>
    </source>
</evidence>
<reference evidence="5 6" key="1">
    <citation type="submission" date="2023-11" db="EMBL/GenBank/DDBJ databases">
        <title>Dfirmibasis_genome.</title>
        <authorList>
            <person name="Edelbroek B."/>
            <person name="Kjellin J."/>
            <person name="Jerlstrom-Hultqvist J."/>
            <person name="Soderbom F."/>
        </authorList>
    </citation>
    <scope>NUCLEOTIDE SEQUENCE [LARGE SCALE GENOMIC DNA]</scope>
    <source>
        <strain evidence="5 6">TNS-C-14</strain>
    </source>
</reference>
<dbReference type="InterPro" id="IPR015991">
    <property type="entry name" value="TatD/YcfH-like"/>
</dbReference>
<evidence type="ECO:0000313" key="5">
    <source>
        <dbReference type="EMBL" id="KAK5583094.1"/>
    </source>
</evidence>
<feature type="binding site" evidence="3">
    <location>
        <position position="206"/>
    </location>
    <ligand>
        <name>a divalent metal cation</name>
        <dbReference type="ChEBI" id="CHEBI:60240"/>
        <label>2</label>
    </ligand>
</feature>
<feature type="compositionally biased region" description="Low complexity" evidence="4">
    <location>
        <begin position="1"/>
        <end position="32"/>
    </location>
</feature>
<dbReference type="InterPro" id="IPR018228">
    <property type="entry name" value="DNase_TatD-rel_CS"/>
</dbReference>
<dbReference type="CDD" id="cd01310">
    <property type="entry name" value="TatD_DNAse"/>
    <property type="match status" value="1"/>
</dbReference>
<gene>
    <name evidence="5" type="ORF">RB653_004684</name>
</gene>
<evidence type="ECO:0000313" key="6">
    <source>
        <dbReference type="Proteomes" id="UP001344447"/>
    </source>
</evidence>
<dbReference type="PANTHER" id="PTHR46363:SF1">
    <property type="entry name" value="DEOXYRIBONUCLEASE TATDN2-RELATED"/>
    <property type="match status" value="1"/>
</dbReference>
<proteinExistence type="predicted"/>
<dbReference type="PROSITE" id="PS01091">
    <property type="entry name" value="TATD_3"/>
    <property type="match status" value="1"/>
</dbReference>
<organism evidence="5 6">
    <name type="scientific">Dictyostelium firmibasis</name>
    <dbReference type="NCBI Taxonomy" id="79012"/>
    <lineage>
        <taxon>Eukaryota</taxon>
        <taxon>Amoebozoa</taxon>
        <taxon>Evosea</taxon>
        <taxon>Eumycetozoa</taxon>
        <taxon>Dictyostelia</taxon>
        <taxon>Dictyosteliales</taxon>
        <taxon>Dictyosteliaceae</taxon>
        <taxon>Dictyostelium</taxon>
    </lineage>
</organism>
<sequence length="334" mass="38114">MSTNTNTSTTSTSTTTNNTQNNQKQQKQQQKPKNNDKGCCDPSNQPKSKQKPIDNSKPKLNTPKVIDMADDSKYVDSHVHVDQILVRMNKSLTDFPQFKQENFPKQFEKLIQVCCDPISIEYSDFLIEQNECIYGAYGVHPHNAKEYTDEIEQKLIDRMKSNPKVVAWGEMGLDYFYNKSSNDQQIDAFSRQLKQAVKLGKPLVIHSREAEEDTLRLLKELVPVDHKIHIHCFTSNSDFAKQLLDHFPNLCIGFTGCITFRNSQSIRDSVEVVPIERILLETDGPYMTPEPFRGQLAHSGHIPMVANAISQIKNIPLDQVLKQCRENTTKIYGI</sequence>
<dbReference type="PROSITE" id="PS01090">
    <property type="entry name" value="TATD_2"/>
    <property type="match status" value="1"/>
</dbReference>
<keyword evidence="1 3" id="KW-0479">Metal-binding</keyword>
<dbReference type="FunFam" id="3.20.20.140:FF:000027">
    <property type="entry name" value="putative deoxyribonuclease TATDN2"/>
    <property type="match status" value="1"/>
</dbReference>
<dbReference type="GO" id="GO:0016788">
    <property type="term" value="F:hydrolase activity, acting on ester bonds"/>
    <property type="evidence" value="ECO:0007669"/>
    <property type="project" value="InterPro"/>
</dbReference>
<keyword evidence="6" id="KW-1185">Reference proteome</keyword>
<keyword evidence="2" id="KW-0378">Hydrolase</keyword>
<dbReference type="NCBIfam" id="TIGR00010">
    <property type="entry name" value="YchF/TatD family DNA exonuclease"/>
    <property type="match status" value="1"/>
</dbReference>
<feature type="binding site" evidence="3">
    <location>
        <position position="80"/>
    </location>
    <ligand>
        <name>a divalent metal cation</name>
        <dbReference type="ChEBI" id="CHEBI:60240"/>
        <label>1</label>
    </ligand>
</feature>